<dbReference type="InterPro" id="IPR000313">
    <property type="entry name" value="PWWP_dom"/>
</dbReference>
<name>A0A9Q0QT49_9MAGN</name>
<feature type="region of interest" description="Disordered" evidence="1">
    <location>
        <begin position="1212"/>
        <end position="1232"/>
    </location>
</feature>
<dbReference type="SMART" id="SM00293">
    <property type="entry name" value="PWWP"/>
    <property type="match status" value="1"/>
</dbReference>
<protein>
    <recommendedName>
        <fullName evidence="2">PWWP domain-containing protein</fullName>
    </recommendedName>
</protein>
<dbReference type="EMBL" id="JAMYWD010000005">
    <property type="protein sequence ID" value="KAJ4970890.1"/>
    <property type="molecule type" value="Genomic_DNA"/>
</dbReference>
<dbReference type="PANTHER" id="PTHR42851:SF4">
    <property type="entry name" value="PWWP DOMAIN-CONTAINING PROTEIN"/>
    <property type="match status" value="1"/>
</dbReference>
<proteinExistence type="predicted"/>
<evidence type="ECO:0000313" key="3">
    <source>
        <dbReference type="EMBL" id="KAJ4970890.1"/>
    </source>
</evidence>
<feature type="region of interest" description="Disordered" evidence="1">
    <location>
        <begin position="118"/>
        <end position="151"/>
    </location>
</feature>
<organism evidence="3 4">
    <name type="scientific">Protea cynaroides</name>
    <dbReference type="NCBI Taxonomy" id="273540"/>
    <lineage>
        <taxon>Eukaryota</taxon>
        <taxon>Viridiplantae</taxon>
        <taxon>Streptophyta</taxon>
        <taxon>Embryophyta</taxon>
        <taxon>Tracheophyta</taxon>
        <taxon>Spermatophyta</taxon>
        <taxon>Magnoliopsida</taxon>
        <taxon>Proteales</taxon>
        <taxon>Proteaceae</taxon>
        <taxon>Protea</taxon>
    </lineage>
</organism>
<feature type="compositionally biased region" description="Basic and acidic residues" evidence="1">
    <location>
        <begin position="581"/>
        <end position="604"/>
    </location>
</feature>
<dbReference type="Pfam" id="PF00855">
    <property type="entry name" value="PWWP"/>
    <property type="match status" value="1"/>
</dbReference>
<reference evidence="3" key="1">
    <citation type="journal article" date="2023" name="Plant J.">
        <title>The genome of the king protea, Protea cynaroides.</title>
        <authorList>
            <person name="Chang J."/>
            <person name="Duong T.A."/>
            <person name="Schoeman C."/>
            <person name="Ma X."/>
            <person name="Roodt D."/>
            <person name="Barker N."/>
            <person name="Li Z."/>
            <person name="Van de Peer Y."/>
            <person name="Mizrachi E."/>
        </authorList>
    </citation>
    <scope>NUCLEOTIDE SEQUENCE</scope>
    <source>
        <tissue evidence="3">Young leaves</tissue>
    </source>
</reference>
<gene>
    <name evidence="3" type="ORF">NE237_003989</name>
</gene>
<accession>A0A9Q0QT49</accession>
<feature type="region of interest" description="Disordered" evidence="1">
    <location>
        <begin position="914"/>
        <end position="991"/>
    </location>
</feature>
<feature type="compositionally biased region" description="Basic and acidic residues" evidence="1">
    <location>
        <begin position="938"/>
        <end position="962"/>
    </location>
</feature>
<dbReference type="InterPro" id="IPR053063">
    <property type="entry name" value="PWWP_domain_containing_PDP"/>
</dbReference>
<comment type="caution">
    <text evidence="3">The sequence shown here is derived from an EMBL/GenBank/DDBJ whole genome shotgun (WGS) entry which is preliminary data.</text>
</comment>
<sequence>MTTGKHQDSLWELGSRASVHRNQGFPMLSNSTNEAASEGLDLNSEAFSLGEEDVSVVRVTESTVSVTVSVAETPGEQASGAQGFVQGTNLEEGTVEAGISGGGRNLFETFAQGSDVCDDSTAAHGVKRSSEEEEESADVGLIEKDSESETKVSVDVGGDGKLGGQHDVELTLKLSVSDAEELKDRGEVTEAESSMTTTELTCEEIHVASGEEAVQLEIPEVSNPKGDVSEPMILDEKPSFSEKNQGLEVEGVGGSTEANGVRDTDPSVINDRSMDLHLSEVKTEQGAVVTVDTAPATEAVDESKTTVLDQNQDADVQIAGASGSHHEDKRMGSPSSEVDASPLVENQLTGFDLETYALGGCHKLDENQTKFQSHAIASDSDVVILVVDLDSCPRTDVNKNTLEEVLNEDERTEVKEIGADATHFGADGSQKTAHEVLKEDAGTVANEMEDTVASSGTDGNQKTVDMVFEEEGSWVKEMPDNVTCRGTEENQNTADNVFKENERTGVKEMTDDVAHLDKDVDKKTADKVDRGDKKTGVREVGDGITCLGTDRNLKAVDAILRKDERTEVKDGNQMILDDALKEGEGTESKEMGDEVSHLSSDGDQRNAGQVVKEDEGPEVKEREDDATYSVPDCSDENLTKGVSGVHSHVNQKIETSEQVTTTMNPGTASVNDNRVFYGLATEEEGEFSVSDLVWGKVKSHPWWPGQIFDPKDASEQALKYRKKDSILVAYFGDQTFAWNEASLLKPFRVHFSQMEKQTNVESFRTAVNCALDEIARRVELGLACSCTPQEVHSKIGSQMIKNSGIQEESSRREGVDKSFSVSTFEPEMLVEYIRALALFPCGGVDRLEFVIAQMQLLVFNRSRGYSCLPKFQSCGNLVENEADILILAERKHSKEIVDDSAVISENEDQVLTGKVKLKSRDGSSRKRKHTSVNGVYPSKKERSLSELMAEKKVSSSDDRNESVEGAASKPVSSSSGNKRKAGNSFPDETVIQNRKRSISLLGAADADSAQPKRSFKVGESICRVASQLTGSPSIIKCSSEKLHKGAVKVDQSSEKSTWDGDDVSPRTPEQRRKIVLPVEHSSPEELLSQLCLAARDPMKGYSFLTTIISFFSEFRNFVCLDHTTSWKHKMFSEKVVGKKKKSPNCNMESTESYSFEDMQDSYWTDRIVQISLEEQPLEKPQKKRGRPRKKMVMLTNGAENSHQWSSSLDIVQQNPDDSAEQPVEISTSSVDANSHNSPAALILSFSESDADFIPSEKNLNRLFRHFGPLKESETEVLKTTNCARVVFKKRTDAEVALSSAGKFSIFGPMHVGYRLMHWPSTSAKAPSFVATQGTEGISPQYIVDVVPQGIEDTAPQGIEDMATQFIEYVTPQGIEDMAPQGIEDMASQGIENMEPRDVDDMAPQGIEDMAPEGIEDMESEGIEDMAPQGIEDMAQQGIEDMAPLAPEGIEDMAPQGIEDVAPQGREYMATQSTEDMAQQGIEDMAPLAPEGIEDMGPEGIEDMAPQGIEDMAVQGIEDMEPQGINDMEAPGIEDMAPQGIQDMTPAGGNTS</sequence>
<evidence type="ECO:0000256" key="1">
    <source>
        <dbReference type="SAM" id="MobiDB-lite"/>
    </source>
</evidence>
<feature type="region of interest" description="Disordered" evidence="1">
    <location>
        <begin position="321"/>
        <end position="341"/>
    </location>
</feature>
<dbReference type="Proteomes" id="UP001141806">
    <property type="component" value="Unassembled WGS sequence"/>
</dbReference>
<feature type="domain" description="PWWP" evidence="2">
    <location>
        <begin position="689"/>
        <end position="738"/>
    </location>
</feature>
<feature type="region of interest" description="Disordered" evidence="1">
    <location>
        <begin position="581"/>
        <end position="635"/>
    </location>
</feature>
<dbReference type="PANTHER" id="PTHR42851">
    <property type="entry name" value="ALDOLASE-RELATED"/>
    <property type="match status" value="1"/>
</dbReference>
<evidence type="ECO:0000313" key="4">
    <source>
        <dbReference type="Proteomes" id="UP001141806"/>
    </source>
</evidence>
<dbReference type="CDD" id="cd05162">
    <property type="entry name" value="PWWP"/>
    <property type="match status" value="1"/>
</dbReference>
<evidence type="ECO:0000259" key="2">
    <source>
        <dbReference type="PROSITE" id="PS50812"/>
    </source>
</evidence>
<feature type="compositionally biased region" description="Basic and acidic residues" evidence="1">
    <location>
        <begin position="611"/>
        <end position="625"/>
    </location>
</feature>
<dbReference type="SUPFAM" id="SSF63748">
    <property type="entry name" value="Tudor/PWWP/MBT"/>
    <property type="match status" value="1"/>
</dbReference>
<dbReference type="Gene3D" id="2.30.30.140">
    <property type="match status" value="1"/>
</dbReference>
<dbReference type="OrthoDB" id="62853at2759"/>
<keyword evidence="4" id="KW-1185">Reference proteome</keyword>
<feature type="compositionally biased region" description="Basic and acidic residues" evidence="1">
    <location>
        <begin position="141"/>
        <end position="151"/>
    </location>
</feature>
<dbReference type="PROSITE" id="PS50812">
    <property type="entry name" value="PWWP"/>
    <property type="match status" value="1"/>
</dbReference>